<feature type="domain" description="S1 motif" evidence="8">
    <location>
        <begin position="292"/>
        <end position="361"/>
    </location>
</feature>
<dbReference type="AlphaFoldDB" id="A0A0G3GXC9"/>
<evidence type="ECO:0000256" key="3">
    <source>
        <dbReference type="ARBA" id="ARBA00022980"/>
    </source>
</evidence>
<evidence type="ECO:0000313" key="9">
    <source>
        <dbReference type="EMBL" id="AKK05819.1"/>
    </source>
</evidence>
<dbReference type="PATRIC" id="fig|571915.4.peg.1592"/>
<evidence type="ECO:0000256" key="7">
    <source>
        <dbReference type="SAM" id="MobiDB-lite"/>
    </source>
</evidence>
<dbReference type="NCBIfam" id="NF005911">
    <property type="entry name" value="PRK07899.1"/>
    <property type="match status" value="1"/>
</dbReference>
<dbReference type="SMART" id="SM00316">
    <property type="entry name" value="S1"/>
    <property type="match status" value="4"/>
</dbReference>
<dbReference type="Proteomes" id="UP000035199">
    <property type="component" value="Chromosome"/>
</dbReference>
<dbReference type="SUPFAM" id="SSF50249">
    <property type="entry name" value="Nucleic acid-binding proteins"/>
    <property type="match status" value="4"/>
</dbReference>
<dbReference type="CDD" id="cd04465">
    <property type="entry name" value="S1_RPS1_repeat_ec2_hs2"/>
    <property type="match status" value="1"/>
</dbReference>
<protein>
    <recommendedName>
        <fullName evidence="5">Small ribosomal subunit protein bS1</fullName>
    </recommendedName>
    <alternativeName>
        <fullName evidence="6">30S ribosomal protein S1</fullName>
    </alternativeName>
</protein>
<dbReference type="Pfam" id="PF00575">
    <property type="entry name" value="S1"/>
    <property type="match status" value="4"/>
</dbReference>
<dbReference type="FunFam" id="2.40.50.140:FF:000039">
    <property type="entry name" value="30S ribosomal protein S1"/>
    <property type="match status" value="1"/>
</dbReference>
<proteinExistence type="inferred from homology"/>
<keyword evidence="3 9" id="KW-0689">Ribosomal protein</keyword>
<evidence type="ECO:0000313" key="10">
    <source>
        <dbReference type="Proteomes" id="UP000035199"/>
    </source>
</evidence>
<dbReference type="PRINTS" id="PR00681">
    <property type="entry name" value="RIBOSOMALS1"/>
</dbReference>
<dbReference type="CDD" id="cd05687">
    <property type="entry name" value="S1_RPS1_repeat_ec1_hs1"/>
    <property type="match status" value="1"/>
</dbReference>
<keyword evidence="10" id="KW-1185">Reference proteome</keyword>
<dbReference type="InterPro" id="IPR012340">
    <property type="entry name" value="NA-bd_OB-fold"/>
</dbReference>
<name>A0A0G3GXC9_9CORY</name>
<dbReference type="GO" id="GO:1990904">
    <property type="term" value="C:ribonucleoprotein complex"/>
    <property type="evidence" value="ECO:0007669"/>
    <property type="project" value="UniProtKB-KW"/>
</dbReference>
<dbReference type="GO" id="GO:0003729">
    <property type="term" value="F:mRNA binding"/>
    <property type="evidence" value="ECO:0007669"/>
    <property type="project" value="TreeGrafter"/>
</dbReference>
<accession>A0A0G3GXC9</accession>
<keyword evidence="4" id="KW-0687">Ribonucleoprotein</keyword>
<feature type="domain" description="S1 motif" evidence="8">
    <location>
        <begin position="207"/>
        <end position="275"/>
    </location>
</feature>
<dbReference type="FunFam" id="2.40.50.140:FF:000031">
    <property type="entry name" value="30S ribosomal protein S1"/>
    <property type="match status" value="1"/>
</dbReference>
<dbReference type="KEGG" id="cmv:CMUST_07450"/>
<dbReference type="OrthoDB" id="9804077at2"/>
<dbReference type="InterPro" id="IPR003029">
    <property type="entry name" value="S1_domain"/>
</dbReference>
<dbReference type="InterPro" id="IPR050437">
    <property type="entry name" value="Ribos_protein_bS1-like"/>
</dbReference>
<dbReference type="FunFam" id="2.40.50.140:FF:000035">
    <property type="entry name" value="30S ribosomal protein S1"/>
    <property type="match status" value="1"/>
</dbReference>
<reference evidence="9 10" key="1">
    <citation type="journal article" date="2015" name="Genome Announc.">
        <title>Complete Genome Sequence of the Type Strain Corynebacterium mustelae DSM 45274, Isolated from Various Tissues of a Male Ferret with Lethal Sepsis.</title>
        <authorList>
            <person name="Ruckert C."/>
            <person name="Eimer J."/>
            <person name="Winkler A."/>
            <person name="Tauch A."/>
        </authorList>
    </citation>
    <scope>NUCLEOTIDE SEQUENCE [LARGE SCALE GENOMIC DNA]</scope>
    <source>
        <strain evidence="9 10">DSM 45274</strain>
    </source>
</reference>
<dbReference type="NCBIfam" id="NF005208">
    <property type="entry name" value="PRK06676.1"/>
    <property type="match status" value="1"/>
</dbReference>
<dbReference type="EMBL" id="CP011542">
    <property type="protein sequence ID" value="AKK05819.1"/>
    <property type="molecule type" value="Genomic_DNA"/>
</dbReference>
<dbReference type="GO" id="GO:0003735">
    <property type="term" value="F:structural constituent of ribosome"/>
    <property type="evidence" value="ECO:0007669"/>
    <property type="project" value="TreeGrafter"/>
</dbReference>
<dbReference type="GO" id="GO:0006412">
    <property type="term" value="P:translation"/>
    <property type="evidence" value="ECO:0007669"/>
    <property type="project" value="TreeGrafter"/>
</dbReference>
<dbReference type="CDD" id="cd05688">
    <property type="entry name" value="S1_RPS1_repeat_ec3"/>
    <property type="match status" value="1"/>
</dbReference>
<organism evidence="9 10">
    <name type="scientific">Corynebacterium mustelae</name>
    <dbReference type="NCBI Taxonomy" id="571915"/>
    <lineage>
        <taxon>Bacteria</taxon>
        <taxon>Bacillati</taxon>
        <taxon>Actinomycetota</taxon>
        <taxon>Actinomycetes</taxon>
        <taxon>Mycobacteriales</taxon>
        <taxon>Corynebacteriaceae</taxon>
        <taxon>Corynebacterium</taxon>
    </lineage>
</organism>
<dbReference type="PANTHER" id="PTHR10724">
    <property type="entry name" value="30S RIBOSOMAL PROTEIN S1"/>
    <property type="match status" value="1"/>
</dbReference>
<keyword evidence="2" id="KW-0694">RNA-binding</keyword>
<dbReference type="RefSeq" id="WP_047261957.1">
    <property type="nucleotide sequence ID" value="NZ_CP011542.1"/>
</dbReference>
<reference evidence="10" key="2">
    <citation type="submission" date="2015-05" db="EMBL/GenBank/DDBJ databases">
        <title>Complete genome sequence of Corynebacterium mustelae DSM 45274, isolated from various tissues of a male ferret with lethal sepsis.</title>
        <authorList>
            <person name="Ruckert C."/>
            <person name="Albersmeier A."/>
            <person name="Winkler A."/>
            <person name="Tauch A."/>
        </authorList>
    </citation>
    <scope>NUCLEOTIDE SEQUENCE [LARGE SCALE GENOMIC DNA]</scope>
    <source>
        <strain evidence="10">DSM 45274</strain>
    </source>
</reference>
<dbReference type="Gene3D" id="2.40.50.140">
    <property type="entry name" value="Nucleic acid-binding proteins"/>
    <property type="match status" value="4"/>
</dbReference>
<evidence type="ECO:0000259" key="8">
    <source>
        <dbReference type="PROSITE" id="PS50126"/>
    </source>
</evidence>
<dbReference type="PROSITE" id="PS50126">
    <property type="entry name" value="S1"/>
    <property type="match status" value="4"/>
</dbReference>
<feature type="domain" description="S1 motif" evidence="8">
    <location>
        <begin position="121"/>
        <end position="186"/>
    </location>
</feature>
<gene>
    <name evidence="9" type="primary">rpsA</name>
    <name evidence="9" type="ORF">CMUST_07450</name>
</gene>
<evidence type="ECO:0000256" key="5">
    <source>
        <dbReference type="ARBA" id="ARBA00035293"/>
    </source>
</evidence>
<feature type="domain" description="S1 motif" evidence="8">
    <location>
        <begin position="34"/>
        <end position="103"/>
    </location>
</feature>
<dbReference type="InterPro" id="IPR035104">
    <property type="entry name" value="Ribosomal_protein_S1-like"/>
</dbReference>
<dbReference type="STRING" id="571915.CMUST_07450"/>
<evidence type="ECO:0000256" key="4">
    <source>
        <dbReference type="ARBA" id="ARBA00023274"/>
    </source>
</evidence>
<comment type="similarity">
    <text evidence="1">Belongs to the bacterial ribosomal protein bS1 family.</text>
</comment>
<sequence>MTSKNVPQVAINDIGSAEDFLAAVDATIKYFNDGDIVEGTVVKVDHDEVLLDIGYKTEGVIPVRELSIKHDVDPDEVVEVGDQIDALVLTKEDKEGRLILSKKRAQYERAWGAIEELKEKDEAVTGTVIEVVKGGLILDIGLRGFLPASLVEMRRVRDLDPYIGQQIEAKIIELDKQRNNVVLSRRAWLEQTQSEVRSEFLHQLQKGQVRKGVVSSIVNFGAFVDLGGVDGLVHVSELSWKHIDHPSEVVTVGDEVTVEVLDVDLDRERVSLSLKATQEDPWRVFARTHAVGQIVPGKVTKLVPFGAFVRVEEGIEGLVHISELAQRHVEVPDQVVGVNEEAMVKVIDIDLERRRISLSLKQADEDYTEEFDPSKYGMADSYDEQGNYIFPEGFDPETNEWLEGFDEQRQEWEARYAESERRFNLHTAQIERNRIAAAEAAAAGEPANYSSESAEAAPAAADEAAESGSLASDEQLAALREKLAGN</sequence>
<dbReference type="PANTHER" id="PTHR10724:SF7">
    <property type="entry name" value="SMALL RIBOSOMAL SUBUNIT PROTEIN BS1C"/>
    <property type="match status" value="1"/>
</dbReference>
<evidence type="ECO:0000256" key="2">
    <source>
        <dbReference type="ARBA" id="ARBA00022884"/>
    </source>
</evidence>
<dbReference type="GO" id="GO:0005840">
    <property type="term" value="C:ribosome"/>
    <property type="evidence" value="ECO:0007669"/>
    <property type="project" value="UniProtKB-KW"/>
</dbReference>
<feature type="region of interest" description="Disordered" evidence="7">
    <location>
        <begin position="439"/>
        <end position="472"/>
    </location>
</feature>
<evidence type="ECO:0000256" key="6">
    <source>
        <dbReference type="ARBA" id="ARBA00035517"/>
    </source>
</evidence>
<evidence type="ECO:0000256" key="1">
    <source>
        <dbReference type="ARBA" id="ARBA00006767"/>
    </source>
</evidence>